<feature type="domain" description="Tubby C-terminal" evidence="1">
    <location>
        <begin position="3"/>
        <end position="172"/>
    </location>
</feature>
<dbReference type="EMBL" id="JARLKY010000041">
    <property type="protein sequence ID" value="MEC0228867.1"/>
    <property type="molecule type" value="Genomic_DNA"/>
</dbReference>
<evidence type="ECO:0000313" key="2">
    <source>
        <dbReference type="EMBL" id="MEC0228867.1"/>
    </source>
</evidence>
<reference evidence="2 3" key="1">
    <citation type="submission" date="2023-03" db="EMBL/GenBank/DDBJ databases">
        <title>Bacillus Genome Sequencing.</title>
        <authorList>
            <person name="Dunlap C."/>
        </authorList>
    </citation>
    <scope>NUCLEOTIDE SEQUENCE [LARGE SCALE GENOMIC DNA]</scope>
    <source>
        <strain evidence="2 3">BD-533</strain>
    </source>
</reference>
<gene>
    <name evidence="2" type="ORF">P4I72_17190</name>
</gene>
<organism evidence="2 3">
    <name type="scientific">Paenibacillus alba</name>
    <dbReference type="NCBI Taxonomy" id="1197127"/>
    <lineage>
        <taxon>Bacteria</taxon>
        <taxon>Bacillati</taxon>
        <taxon>Bacillota</taxon>
        <taxon>Bacilli</taxon>
        <taxon>Bacillales</taxon>
        <taxon>Paenibacillaceae</taxon>
        <taxon>Paenibacillus</taxon>
    </lineage>
</organism>
<evidence type="ECO:0000259" key="1">
    <source>
        <dbReference type="Pfam" id="PF23728"/>
    </source>
</evidence>
<comment type="caution">
    <text evidence="2">The sequence shown here is derived from an EMBL/GenBank/DDBJ whole genome shotgun (WGS) entry which is preliminary data.</text>
</comment>
<protein>
    <recommendedName>
        <fullName evidence="1">Tubby C-terminal domain-containing protein</fullName>
    </recommendedName>
</protein>
<name>A0ABU6G6J9_9BACL</name>
<dbReference type="RefSeq" id="WP_326073031.1">
    <property type="nucleotide sequence ID" value="NZ_JARLKY010000041.1"/>
</dbReference>
<evidence type="ECO:0000313" key="3">
    <source>
        <dbReference type="Proteomes" id="UP001338137"/>
    </source>
</evidence>
<dbReference type="Pfam" id="PF23728">
    <property type="entry name" value="Tubby_C_like"/>
    <property type="match status" value="1"/>
</dbReference>
<proteinExistence type="predicted"/>
<accession>A0ABU6G6J9</accession>
<keyword evidence="3" id="KW-1185">Reference proteome</keyword>
<dbReference type="Proteomes" id="UP001338137">
    <property type="component" value="Unassembled WGS sequence"/>
</dbReference>
<sequence length="173" mass="20499">MIYKAVLPLLRLSNSSITIKGDNDISVGIMERYYSNNVQRLLNYLFDNVVNNVRVYDQEGNLQIDIKEINTVKTLLVEKWHVELQKENFICEKKTKIRTNPQFYYEKSNIKVWIKKDFFDKITRFIVDHHVVAEVHPEGLLPPKSNHITFKICDERVSIYEIAALYYVFILKN</sequence>
<dbReference type="InterPro" id="IPR056944">
    <property type="entry name" value="Tubby_C-like"/>
</dbReference>